<name>A0ABW4C4P4_9LACO</name>
<evidence type="ECO:0000313" key="3">
    <source>
        <dbReference type="Proteomes" id="UP001597188"/>
    </source>
</evidence>
<dbReference type="Pfam" id="PF18813">
    <property type="entry name" value="PBECR4"/>
    <property type="match status" value="1"/>
</dbReference>
<feature type="domain" description="Phage-Barnase-EndoU-ColicinE5/D-RelE like nuclease 4" evidence="1">
    <location>
        <begin position="25"/>
        <end position="172"/>
    </location>
</feature>
<dbReference type="Proteomes" id="UP001597188">
    <property type="component" value="Unassembled WGS sequence"/>
</dbReference>
<dbReference type="InterPro" id="IPR041420">
    <property type="entry name" value="PBECR4"/>
</dbReference>
<sequence>MDIKAKYRRANQSEGRKIVSFMPVLKVAQVYVANNFIEKERCYLYKAGNRILCLNFYFLPENFLHLCGLGYKQGGAKRFWHDLQRNHVIVSNLQVKSDGSTFQKLQILNLLPYLDKLDLTVTGMGTYLHLNYQHAIRTRRELIALALVHDEAHYRPLSLLNLQGGKFRNDKQYPVVAIIECQSDGSKILIAGNKPLDFWKTYLC</sequence>
<dbReference type="RefSeq" id="WP_137635707.1">
    <property type="nucleotide sequence ID" value="NZ_BJDL01000025.1"/>
</dbReference>
<evidence type="ECO:0000259" key="1">
    <source>
        <dbReference type="Pfam" id="PF18813"/>
    </source>
</evidence>
<organism evidence="2 3">
    <name type="scientific">Lactiplantibacillus songbeiensis</name>
    <dbReference type="NCBI Taxonomy" id="2559920"/>
    <lineage>
        <taxon>Bacteria</taxon>
        <taxon>Bacillati</taxon>
        <taxon>Bacillota</taxon>
        <taxon>Bacilli</taxon>
        <taxon>Lactobacillales</taxon>
        <taxon>Lactobacillaceae</taxon>
        <taxon>Lactiplantibacillus</taxon>
    </lineage>
</organism>
<accession>A0ABW4C4P4</accession>
<keyword evidence="3" id="KW-1185">Reference proteome</keyword>
<proteinExistence type="predicted"/>
<evidence type="ECO:0000313" key="2">
    <source>
        <dbReference type="EMBL" id="MFD1421687.1"/>
    </source>
</evidence>
<gene>
    <name evidence="2" type="ORF">ACFQ5L_12130</name>
</gene>
<dbReference type="EMBL" id="JBHTOJ010000044">
    <property type="protein sequence ID" value="MFD1421687.1"/>
    <property type="molecule type" value="Genomic_DNA"/>
</dbReference>
<reference evidence="3" key="1">
    <citation type="journal article" date="2019" name="Int. J. Syst. Evol. Microbiol.">
        <title>The Global Catalogue of Microorganisms (GCM) 10K type strain sequencing project: providing services to taxonomists for standard genome sequencing and annotation.</title>
        <authorList>
            <consortium name="The Broad Institute Genomics Platform"/>
            <consortium name="The Broad Institute Genome Sequencing Center for Infectious Disease"/>
            <person name="Wu L."/>
            <person name="Ma J."/>
        </authorList>
    </citation>
    <scope>NUCLEOTIDE SEQUENCE [LARGE SCALE GENOMIC DNA]</scope>
    <source>
        <strain evidence="3">CCM 8931</strain>
    </source>
</reference>
<protein>
    <submittedName>
        <fullName evidence="2">PBECR4 domain-containing protein</fullName>
    </submittedName>
</protein>
<comment type="caution">
    <text evidence="2">The sequence shown here is derived from an EMBL/GenBank/DDBJ whole genome shotgun (WGS) entry which is preliminary data.</text>
</comment>